<sequence length="173" mass="18294">MNIDLGDKKLQTAGDDYWIAPNANVIGEVTLAKDASIWFNAVLRADNEPIYIGEGSNVQDGAIIHTDPGFACSIGKKVTVGHMAMLHGCTVGDGSLIGIGSVILNGAKIGKNCIIGSKALVTEGMEVPDGSMVLGIPGKVKKILSDEEQSVVSMGADHYVENYKKYKKLMNSN</sequence>
<dbReference type="PANTHER" id="PTHR13061:SF29">
    <property type="entry name" value="GAMMA CARBONIC ANHYDRASE-LIKE 1, MITOCHONDRIAL-RELATED"/>
    <property type="match status" value="1"/>
</dbReference>
<dbReference type="SUPFAM" id="SSF51161">
    <property type="entry name" value="Trimeric LpxA-like enzymes"/>
    <property type="match status" value="1"/>
</dbReference>
<dbReference type="CDD" id="cd04645">
    <property type="entry name" value="LbH_gamma_CA_like"/>
    <property type="match status" value="1"/>
</dbReference>
<dbReference type="InterPro" id="IPR047324">
    <property type="entry name" value="LbH_gamma_CA-like"/>
</dbReference>
<accession>A0A520MS95</accession>
<reference evidence="1 2" key="1">
    <citation type="submission" date="2019-02" db="EMBL/GenBank/DDBJ databases">
        <title>Prokaryotic population dynamics and viral predation in marine succession experiment using metagenomics: the confinement effect.</title>
        <authorList>
            <person name="Haro-Moreno J.M."/>
            <person name="Rodriguez-Valera F."/>
            <person name="Lopez-Perez M."/>
        </authorList>
    </citation>
    <scope>NUCLEOTIDE SEQUENCE [LARGE SCALE GENOMIC DNA]</scope>
    <source>
        <strain evidence="1">MED-G161</strain>
    </source>
</reference>
<dbReference type="EMBL" id="SHBG01000027">
    <property type="protein sequence ID" value="RZO24088.1"/>
    <property type="molecule type" value="Genomic_DNA"/>
</dbReference>
<protein>
    <submittedName>
        <fullName evidence="1">Gamma carbonic anhydrase family protein</fullName>
    </submittedName>
</protein>
<dbReference type="Proteomes" id="UP000315498">
    <property type="component" value="Unassembled WGS sequence"/>
</dbReference>
<comment type="caution">
    <text evidence="1">The sequence shown here is derived from an EMBL/GenBank/DDBJ whole genome shotgun (WGS) entry which is preliminary data.</text>
</comment>
<proteinExistence type="predicted"/>
<name>A0A520MS95_9GAMM</name>
<dbReference type="Pfam" id="PF00132">
    <property type="entry name" value="Hexapep"/>
    <property type="match status" value="1"/>
</dbReference>
<dbReference type="AlphaFoldDB" id="A0A520MS95"/>
<dbReference type="InterPro" id="IPR050484">
    <property type="entry name" value="Transf_Hexapept/Carb_Anhydrase"/>
</dbReference>
<dbReference type="InterPro" id="IPR011004">
    <property type="entry name" value="Trimer_LpxA-like_sf"/>
</dbReference>
<dbReference type="PANTHER" id="PTHR13061">
    <property type="entry name" value="DYNACTIN SUBUNIT P25"/>
    <property type="match status" value="1"/>
</dbReference>
<evidence type="ECO:0000313" key="1">
    <source>
        <dbReference type="EMBL" id="RZO24088.1"/>
    </source>
</evidence>
<evidence type="ECO:0000313" key="2">
    <source>
        <dbReference type="Proteomes" id="UP000315498"/>
    </source>
</evidence>
<organism evidence="1 2">
    <name type="scientific">SAR86 cluster bacterium</name>
    <dbReference type="NCBI Taxonomy" id="2030880"/>
    <lineage>
        <taxon>Bacteria</taxon>
        <taxon>Pseudomonadati</taxon>
        <taxon>Pseudomonadota</taxon>
        <taxon>Gammaproteobacteria</taxon>
        <taxon>SAR86 cluster</taxon>
    </lineage>
</organism>
<dbReference type="Gene3D" id="2.160.10.10">
    <property type="entry name" value="Hexapeptide repeat proteins"/>
    <property type="match status" value="1"/>
</dbReference>
<dbReference type="InterPro" id="IPR001451">
    <property type="entry name" value="Hexapep"/>
</dbReference>
<gene>
    <name evidence="1" type="ORF">EVA94_03030</name>
</gene>